<dbReference type="GO" id="GO:0042276">
    <property type="term" value="P:error-prone translesion synthesis"/>
    <property type="evidence" value="ECO:0007669"/>
    <property type="project" value="TreeGrafter"/>
</dbReference>
<feature type="active site" evidence="16">
    <location>
        <position position="122"/>
    </location>
</feature>
<keyword evidence="19" id="KW-1185">Reference proteome</keyword>
<name>A0A1R4FS83_9MICO</name>
<evidence type="ECO:0000256" key="5">
    <source>
        <dbReference type="ARBA" id="ARBA00022679"/>
    </source>
</evidence>
<dbReference type="InterPro" id="IPR022880">
    <property type="entry name" value="DNApol_IV"/>
</dbReference>
<dbReference type="GO" id="GO:0009432">
    <property type="term" value="P:SOS response"/>
    <property type="evidence" value="ECO:0007669"/>
    <property type="project" value="TreeGrafter"/>
</dbReference>
<dbReference type="Pfam" id="PF11799">
    <property type="entry name" value="IMS_C"/>
    <property type="match status" value="1"/>
</dbReference>
<dbReference type="Gene3D" id="3.40.1170.60">
    <property type="match status" value="1"/>
</dbReference>
<evidence type="ECO:0000256" key="13">
    <source>
        <dbReference type="ARBA" id="ARBA00023204"/>
    </source>
</evidence>
<dbReference type="InterPro" id="IPR001126">
    <property type="entry name" value="UmuC"/>
</dbReference>
<keyword evidence="12 16" id="KW-0238">DNA-binding</keyword>
<evidence type="ECO:0000256" key="16">
    <source>
        <dbReference type="HAMAP-Rule" id="MF_01113"/>
    </source>
</evidence>
<dbReference type="OrthoDB" id="9808813at2"/>
<dbReference type="NCBIfam" id="NF002677">
    <property type="entry name" value="PRK02406.1"/>
    <property type="match status" value="1"/>
</dbReference>
<feature type="domain" description="UmuC" evidence="17">
    <location>
        <begin position="23"/>
        <end position="203"/>
    </location>
</feature>
<keyword evidence="13 16" id="KW-0234">DNA repair</keyword>
<keyword evidence="5 16" id="KW-0808">Transferase</keyword>
<evidence type="ECO:0000259" key="17">
    <source>
        <dbReference type="PROSITE" id="PS50173"/>
    </source>
</evidence>
<comment type="catalytic activity">
    <reaction evidence="15 16">
        <text>DNA(n) + a 2'-deoxyribonucleoside 5'-triphosphate = DNA(n+1) + diphosphate</text>
        <dbReference type="Rhea" id="RHEA:22508"/>
        <dbReference type="Rhea" id="RHEA-COMP:17339"/>
        <dbReference type="Rhea" id="RHEA-COMP:17340"/>
        <dbReference type="ChEBI" id="CHEBI:33019"/>
        <dbReference type="ChEBI" id="CHEBI:61560"/>
        <dbReference type="ChEBI" id="CHEBI:173112"/>
        <dbReference type="EC" id="2.7.7.7"/>
    </reaction>
</comment>
<evidence type="ECO:0000256" key="1">
    <source>
        <dbReference type="ARBA" id="ARBA00004496"/>
    </source>
</evidence>
<dbReference type="Pfam" id="PF21999">
    <property type="entry name" value="IMS_HHH_1"/>
    <property type="match status" value="1"/>
</dbReference>
<evidence type="ECO:0000256" key="9">
    <source>
        <dbReference type="ARBA" id="ARBA00022763"/>
    </source>
</evidence>
<evidence type="ECO:0000256" key="4">
    <source>
        <dbReference type="ARBA" id="ARBA00022490"/>
    </source>
</evidence>
<protein>
    <recommendedName>
        <fullName evidence="16">DNA polymerase IV</fullName>
        <shortName evidence="16">Pol IV</shortName>
        <ecNumber evidence="16">2.7.7.7</ecNumber>
    </recommendedName>
</protein>
<dbReference type="RefSeq" id="WP_086991700.1">
    <property type="nucleotide sequence ID" value="NZ_FUHU01000026.1"/>
</dbReference>
<dbReference type="PANTHER" id="PTHR11076:SF33">
    <property type="entry name" value="DNA POLYMERASE KAPPA"/>
    <property type="match status" value="1"/>
</dbReference>
<evidence type="ECO:0000256" key="14">
    <source>
        <dbReference type="ARBA" id="ARBA00025589"/>
    </source>
</evidence>
<dbReference type="FunFam" id="3.30.1490.100:FF:000004">
    <property type="entry name" value="DNA polymerase IV"/>
    <property type="match status" value="1"/>
</dbReference>
<keyword evidence="10 16" id="KW-0460">Magnesium</keyword>
<dbReference type="InterPro" id="IPR043502">
    <property type="entry name" value="DNA/RNA_pol_sf"/>
</dbReference>
<dbReference type="Pfam" id="PF00817">
    <property type="entry name" value="IMS"/>
    <property type="match status" value="1"/>
</dbReference>
<evidence type="ECO:0000256" key="2">
    <source>
        <dbReference type="ARBA" id="ARBA00010945"/>
    </source>
</evidence>
<accession>A0A1R4FS83</accession>
<dbReference type="AlphaFoldDB" id="A0A1R4FS83"/>
<dbReference type="InterPro" id="IPR036775">
    <property type="entry name" value="DNA_pol_Y-fam_lit_finger_sf"/>
</dbReference>
<dbReference type="InterPro" id="IPR043128">
    <property type="entry name" value="Rev_trsase/Diguanyl_cyclase"/>
</dbReference>
<dbReference type="SUPFAM" id="SSF100879">
    <property type="entry name" value="Lesion bypass DNA polymerase (Y-family), little finger domain"/>
    <property type="match status" value="1"/>
</dbReference>
<evidence type="ECO:0000313" key="18">
    <source>
        <dbReference type="EMBL" id="SJM58824.1"/>
    </source>
</evidence>
<dbReference type="EMBL" id="FUHU01000026">
    <property type="protein sequence ID" value="SJM58824.1"/>
    <property type="molecule type" value="Genomic_DNA"/>
</dbReference>
<dbReference type="GO" id="GO:0006281">
    <property type="term" value="P:DNA repair"/>
    <property type="evidence" value="ECO:0007669"/>
    <property type="project" value="UniProtKB-UniRule"/>
</dbReference>
<evidence type="ECO:0000256" key="6">
    <source>
        <dbReference type="ARBA" id="ARBA00022695"/>
    </source>
</evidence>
<evidence type="ECO:0000256" key="10">
    <source>
        <dbReference type="ARBA" id="ARBA00022842"/>
    </source>
</evidence>
<dbReference type="PANTHER" id="PTHR11076">
    <property type="entry name" value="DNA REPAIR POLYMERASE UMUC / TRANSFERASE FAMILY MEMBER"/>
    <property type="match status" value="1"/>
</dbReference>
<comment type="subunit">
    <text evidence="16">Monomer.</text>
</comment>
<keyword evidence="8 16" id="KW-0479">Metal-binding</keyword>
<dbReference type="Gene3D" id="1.10.150.20">
    <property type="entry name" value="5' to 3' exonuclease, C-terminal subdomain"/>
    <property type="match status" value="1"/>
</dbReference>
<comment type="function">
    <text evidence="14 16">Poorly processive, error-prone DNA polymerase involved in untargeted mutagenesis. Copies undamaged DNA at stalled replication forks, which arise in vivo from mismatched or misaligned primer ends. These misaligned primers can be extended by PolIV. Exhibits no 3'-5' exonuclease (proofreading) activity. May be involved in translesional synthesis, in conjunction with the beta clamp from PolIII.</text>
</comment>
<dbReference type="InterPro" id="IPR017961">
    <property type="entry name" value="DNA_pol_Y-fam_little_finger"/>
</dbReference>
<keyword evidence="6 16" id="KW-0548">Nucleotidyltransferase</keyword>
<feature type="binding site" evidence="16">
    <location>
        <position position="27"/>
    </location>
    <ligand>
        <name>Mg(2+)</name>
        <dbReference type="ChEBI" id="CHEBI:18420"/>
    </ligand>
</feature>
<dbReference type="GO" id="GO:0006261">
    <property type="term" value="P:DNA-templated DNA replication"/>
    <property type="evidence" value="ECO:0007669"/>
    <property type="project" value="UniProtKB-UniRule"/>
</dbReference>
<dbReference type="GO" id="GO:0003887">
    <property type="term" value="F:DNA-directed DNA polymerase activity"/>
    <property type="evidence" value="ECO:0007669"/>
    <property type="project" value="UniProtKB-UniRule"/>
</dbReference>
<evidence type="ECO:0000256" key="12">
    <source>
        <dbReference type="ARBA" id="ARBA00023125"/>
    </source>
</evidence>
<sequence length="420" mass="45828">MSKQDGTDRLVSTPDVDDRGATVLHVDLDAFFASASLLDKPHLRELPVVIGHDTTRSVVTAATYEARRYGVHSAMPMARAKQLCPQAVIIDGDFDLYRRLSKQVMGVLHDVSPEVEQLGIDEAFVFVAGAAKLLGRPFDIATGIRRRVHDETGLVASIGASSNRFIAKLASMRAKPDGLLVIPPSEITRFLHPQPISAMWGVGPATEKKLSRYGLRTVQDIAETPLERLQQWIGSAGGARLHELAWGRDERSGVAEREREKSIGHDHTFRDSVTDPVGLRSELARLAGGVGKRLRAAGLAGRTVTIRVRYDDFTTLSRSKTLPRATDVTRQITETAWALLDAMGPQPPVRLLGVQASSLGEPGDGGDTLFDDEDFTEDPGWSAAERAVDRLQERFGSDAVRPASALRLGRKREDFGRGDS</sequence>
<dbReference type="HAMAP" id="MF_01113">
    <property type="entry name" value="DNApol_IV"/>
    <property type="match status" value="1"/>
</dbReference>
<dbReference type="CDD" id="cd03586">
    <property type="entry name" value="PolY_Pol_IV_kappa"/>
    <property type="match status" value="1"/>
</dbReference>
<reference evidence="18 19" key="1">
    <citation type="submission" date="2017-02" db="EMBL/GenBank/DDBJ databases">
        <authorList>
            <person name="Peterson S.W."/>
        </authorList>
    </citation>
    <scope>NUCLEOTIDE SEQUENCE [LARGE SCALE GENOMIC DNA]</scope>
    <source>
        <strain evidence="18 19">LMG 22410</strain>
    </source>
</reference>
<evidence type="ECO:0000256" key="11">
    <source>
        <dbReference type="ARBA" id="ARBA00022932"/>
    </source>
</evidence>
<dbReference type="GO" id="GO:0005829">
    <property type="term" value="C:cytosol"/>
    <property type="evidence" value="ECO:0007669"/>
    <property type="project" value="TreeGrafter"/>
</dbReference>
<dbReference type="Gene3D" id="3.30.1490.100">
    <property type="entry name" value="DNA polymerase, Y-family, little finger domain"/>
    <property type="match status" value="1"/>
</dbReference>
<dbReference type="EC" id="2.7.7.7" evidence="16"/>
<keyword evidence="7 16" id="KW-0235">DNA replication</keyword>
<feature type="binding site" evidence="16">
    <location>
        <position position="121"/>
    </location>
    <ligand>
        <name>Mg(2+)</name>
        <dbReference type="ChEBI" id="CHEBI:18420"/>
    </ligand>
</feature>
<proteinExistence type="inferred from homology"/>
<evidence type="ECO:0000256" key="3">
    <source>
        <dbReference type="ARBA" id="ARBA00022457"/>
    </source>
</evidence>
<evidence type="ECO:0000313" key="19">
    <source>
        <dbReference type="Proteomes" id="UP000195787"/>
    </source>
</evidence>
<evidence type="ECO:0000256" key="15">
    <source>
        <dbReference type="ARBA" id="ARBA00049244"/>
    </source>
</evidence>
<dbReference type="GeneID" id="303172839"/>
<dbReference type="GO" id="GO:0003684">
    <property type="term" value="F:damaged DNA binding"/>
    <property type="evidence" value="ECO:0007669"/>
    <property type="project" value="InterPro"/>
</dbReference>
<gene>
    <name evidence="16" type="primary">dinB</name>
    <name evidence="18" type="ORF">CZ674_06345</name>
</gene>
<dbReference type="Proteomes" id="UP000195787">
    <property type="component" value="Unassembled WGS sequence"/>
</dbReference>
<keyword evidence="11 16" id="KW-0239">DNA-directed DNA polymerase</keyword>
<comment type="cofactor">
    <cofactor evidence="16">
        <name>Mg(2+)</name>
        <dbReference type="ChEBI" id="CHEBI:18420"/>
    </cofactor>
    <text evidence="16">Binds 2 magnesium ions per subunit.</text>
</comment>
<dbReference type="InterPro" id="IPR053848">
    <property type="entry name" value="IMS_HHH_1"/>
</dbReference>
<dbReference type="Gene3D" id="3.30.70.270">
    <property type="match status" value="1"/>
</dbReference>
<organism evidence="18 19">
    <name type="scientific">Agrococcus casei LMG 22410</name>
    <dbReference type="NCBI Taxonomy" id="1255656"/>
    <lineage>
        <taxon>Bacteria</taxon>
        <taxon>Bacillati</taxon>
        <taxon>Actinomycetota</taxon>
        <taxon>Actinomycetes</taxon>
        <taxon>Micrococcales</taxon>
        <taxon>Microbacteriaceae</taxon>
        <taxon>Agrococcus</taxon>
    </lineage>
</organism>
<dbReference type="GO" id="GO:0000287">
    <property type="term" value="F:magnesium ion binding"/>
    <property type="evidence" value="ECO:0007669"/>
    <property type="project" value="UniProtKB-UniRule"/>
</dbReference>
<comment type="similarity">
    <text evidence="2 16">Belongs to the DNA polymerase type-Y family.</text>
</comment>
<dbReference type="SUPFAM" id="SSF56672">
    <property type="entry name" value="DNA/RNA polymerases"/>
    <property type="match status" value="1"/>
</dbReference>
<dbReference type="InterPro" id="IPR050116">
    <property type="entry name" value="DNA_polymerase-Y"/>
</dbReference>
<feature type="site" description="Substrate discrimination" evidence="16">
    <location>
        <position position="32"/>
    </location>
</feature>
<evidence type="ECO:0000256" key="8">
    <source>
        <dbReference type="ARBA" id="ARBA00022723"/>
    </source>
</evidence>
<keyword evidence="4 16" id="KW-0963">Cytoplasm</keyword>
<evidence type="ECO:0000256" key="7">
    <source>
        <dbReference type="ARBA" id="ARBA00022705"/>
    </source>
</evidence>
<comment type="subcellular location">
    <subcellularLocation>
        <location evidence="1 16">Cytoplasm</location>
    </subcellularLocation>
</comment>
<keyword evidence="3 16" id="KW-0515">Mutator protein</keyword>
<keyword evidence="9 16" id="KW-0227">DNA damage</keyword>
<dbReference type="PROSITE" id="PS50173">
    <property type="entry name" value="UMUC"/>
    <property type="match status" value="1"/>
</dbReference>